<evidence type="ECO:0000313" key="2">
    <source>
        <dbReference type="Proteomes" id="UP000202176"/>
    </source>
</evidence>
<protein>
    <submittedName>
        <fullName evidence="1">Uncharacterized protein</fullName>
    </submittedName>
</protein>
<dbReference type="Proteomes" id="UP000202176">
    <property type="component" value="Segment"/>
</dbReference>
<organism evidence="1 2">
    <name type="scientific">Pithovirus sibericum</name>
    <dbReference type="NCBI Taxonomy" id="1450746"/>
    <lineage>
        <taxon>Viruses</taxon>
        <taxon>Pithoviruses</taxon>
        <taxon>Orthopithovirinae</taxon>
        <taxon>Alphapithovirus</taxon>
        <taxon>Alphapithovirus sibericum</taxon>
    </lineage>
</organism>
<dbReference type="EMBL" id="KF740664">
    <property type="protein sequence ID" value="AHH01748.1"/>
    <property type="molecule type" value="Genomic_DNA"/>
</dbReference>
<dbReference type="GeneID" id="18266209"/>
<keyword evidence="2" id="KW-1185">Reference proteome</keyword>
<reference evidence="1 2" key="1">
    <citation type="journal article" date="2014" name="Proc. Natl. Acad. Sci. U.S.A.">
        <title>Thirty-thousand-year-old distant relative of giant icosahedral DNA viruses with a pandoravirus morphology.</title>
        <authorList>
            <person name="Legendre M."/>
            <person name="Bartoli J."/>
            <person name="Shmakova L."/>
            <person name="Jeudy S."/>
            <person name="Labadie K."/>
            <person name="Adrait A."/>
            <person name="Lescot M."/>
            <person name="Poirot O."/>
            <person name="Bertaux L."/>
            <person name="Bruley C."/>
            <person name="Coute Y."/>
            <person name="Rivkina E."/>
            <person name="Abergel C."/>
            <person name="Claverie J.M."/>
        </authorList>
    </citation>
    <scope>NUCLEOTIDE SEQUENCE [LARGE SCALE GENOMIC DNA]</scope>
    <source>
        <strain evidence="1">P1084-T</strain>
    </source>
</reference>
<name>W5S4R3_9VIRU</name>
<evidence type="ECO:0000313" key="1">
    <source>
        <dbReference type="EMBL" id="AHH01748.1"/>
    </source>
</evidence>
<dbReference type="RefSeq" id="YP_009001083.1">
    <property type="nucleotide sequence ID" value="NC_023423.1"/>
</dbReference>
<accession>W5S4R3</accession>
<proteinExistence type="predicted"/>
<sequence>MLSYTERYHLCGDKTSSTGELCRKNVKNKGEKCHFHSHKTSKVNKVPSVQIAPRIIQPFDQNKFVKQMQKLTDDNVYLKNSQKSLSRRVLLLEEKLLELVKTLHNFSQQKLYTETVEEEGTVIPEISSESNEYLSVTMQSSHEWLKNDQRSIDCILEEFLPNFSE</sequence>
<gene>
    <name evidence="1" type="ORF">pv_181</name>
</gene>
<dbReference type="KEGG" id="vg:18266209"/>